<dbReference type="Gene3D" id="1.10.10.10">
    <property type="entry name" value="Winged helix-like DNA-binding domain superfamily/Winged helix DNA-binding domain"/>
    <property type="match status" value="1"/>
</dbReference>
<dbReference type="PANTHER" id="PTHR47691:SF3">
    <property type="entry name" value="HTH-TYPE TRANSCRIPTIONAL REGULATOR RV0890C-RELATED"/>
    <property type="match status" value="1"/>
</dbReference>
<dbReference type="InterPro" id="IPR027417">
    <property type="entry name" value="P-loop_NTPase"/>
</dbReference>
<keyword evidence="1 2" id="KW-0238">DNA-binding</keyword>
<dbReference type="GO" id="GO:0006355">
    <property type="term" value="P:regulation of DNA-templated transcription"/>
    <property type="evidence" value="ECO:0007669"/>
    <property type="project" value="InterPro"/>
</dbReference>
<dbReference type="PRINTS" id="PR00364">
    <property type="entry name" value="DISEASERSIST"/>
</dbReference>
<evidence type="ECO:0000256" key="1">
    <source>
        <dbReference type="ARBA" id="ARBA00023125"/>
    </source>
</evidence>
<evidence type="ECO:0000259" key="3">
    <source>
        <dbReference type="PROSITE" id="PS51755"/>
    </source>
</evidence>
<dbReference type="CDD" id="cd00383">
    <property type="entry name" value="trans_reg_C"/>
    <property type="match status" value="1"/>
</dbReference>
<accession>A0A177SCP7</accession>
<dbReference type="Proteomes" id="UP000077752">
    <property type="component" value="Unassembled WGS sequence"/>
</dbReference>
<dbReference type="GO" id="GO:0000160">
    <property type="term" value="P:phosphorelay signal transduction system"/>
    <property type="evidence" value="ECO:0007669"/>
    <property type="project" value="InterPro"/>
</dbReference>
<evidence type="ECO:0000313" key="5">
    <source>
        <dbReference type="Proteomes" id="UP000077752"/>
    </source>
</evidence>
<name>A0A177SCP7_PSEPU</name>
<dbReference type="PANTHER" id="PTHR47691">
    <property type="entry name" value="REGULATOR-RELATED"/>
    <property type="match status" value="1"/>
</dbReference>
<comment type="caution">
    <text evidence="4">The sequence shown here is derived from an EMBL/GenBank/DDBJ whole genome shotgun (WGS) entry which is preliminary data.</text>
</comment>
<dbReference type="AlphaFoldDB" id="A0A177SCP7"/>
<proteinExistence type="predicted"/>
<dbReference type="EMBL" id="LUCV01000040">
    <property type="protein sequence ID" value="OAI86238.1"/>
    <property type="molecule type" value="Genomic_DNA"/>
</dbReference>
<dbReference type="InterPro" id="IPR001867">
    <property type="entry name" value="OmpR/PhoB-type_DNA-bd"/>
</dbReference>
<dbReference type="InterPro" id="IPR016032">
    <property type="entry name" value="Sig_transdc_resp-reg_C-effctor"/>
</dbReference>
<evidence type="ECO:0000256" key="2">
    <source>
        <dbReference type="PROSITE-ProRule" id="PRU01091"/>
    </source>
</evidence>
<protein>
    <recommendedName>
        <fullName evidence="3">OmpR/PhoB-type domain-containing protein</fullName>
    </recommendedName>
</protein>
<dbReference type="SMART" id="SM00862">
    <property type="entry name" value="Trans_reg_C"/>
    <property type="match status" value="1"/>
</dbReference>
<evidence type="ECO:0000313" key="4">
    <source>
        <dbReference type="EMBL" id="OAI86238.1"/>
    </source>
</evidence>
<dbReference type="SUPFAM" id="SSF52540">
    <property type="entry name" value="P-loop containing nucleoside triphosphate hydrolases"/>
    <property type="match status" value="1"/>
</dbReference>
<feature type="DNA-binding region" description="OmpR/PhoB-type" evidence="2">
    <location>
        <begin position="11"/>
        <end position="104"/>
    </location>
</feature>
<dbReference type="GO" id="GO:0003677">
    <property type="term" value="F:DNA binding"/>
    <property type="evidence" value="ECO:0007669"/>
    <property type="project" value="UniProtKB-UniRule"/>
</dbReference>
<sequence length="465" mass="50036">MGTLARDSTAVEAVRFDRFIVHIGQRLLLADGQPLRLGGRALDILLVLLEHAGNVVDKHTLLARVWPDSVVEDINLRVHIAALRRALGEGFIINLPGQGYRFAAPVLPAEHAAVLAPDVPTGNLPTRLSGIVGRDEELANLAPLLARRRLVTLTGPVGVGKTRLALAAAQEQGGHWRDGVWLLDFARGQCADEALAGLLQDMGLQANPGCALGGLPALLQQRRLLLVLDHCEACPGFSRRLVEALLALAPGVSLLLTCREALRMRGETVVPVAPLAVPPGDDACSIEQFMNYAAVRLFVGCAQARQADFQLRPQDLKTVRDICRQLDGLPLALELAAAQIEVFALVGLRAQLSEGLQVLNRGRRTAEARHQSLKAALDWSFQRLGSEEQHVLRCLAGLGRGFSLEQAVHHGSSVGLGPLVTARAVQRLAASSMLARDPGSARYRLLNSTRWYLEDAAASYHSAPA</sequence>
<reference evidence="4 5" key="1">
    <citation type="submission" date="2016-03" db="EMBL/GenBank/DDBJ databases">
        <title>Draft Genome Assembly of Pseudomonas putida strain CBF10-2.</title>
        <authorList>
            <person name="Iyer R.S."/>
            <person name="Damania A."/>
        </authorList>
    </citation>
    <scope>NUCLEOTIDE SEQUENCE [LARGE SCALE GENOMIC DNA]</scope>
    <source>
        <strain evidence="4 5">CBF10-2</strain>
    </source>
</reference>
<gene>
    <name evidence="4" type="ORF">AYO28_00685</name>
</gene>
<dbReference type="PROSITE" id="PS51755">
    <property type="entry name" value="OMPR_PHOB"/>
    <property type="match status" value="1"/>
</dbReference>
<dbReference type="SUPFAM" id="SSF46894">
    <property type="entry name" value="C-terminal effector domain of the bipartite response regulators"/>
    <property type="match status" value="1"/>
</dbReference>
<dbReference type="Pfam" id="PF00486">
    <property type="entry name" value="Trans_reg_C"/>
    <property type="match status" value="1"/>
</dbReference>
<dbReference type="InterPro" id="IPR036388">
    <property type="entry name" value="WH-like_DNA-bd_sf"/>
</dbReference>
<dbReference type="Gene3D" id="3.40.50.300">
    <property type="entry name" value="P-loop containing nucleotide triphosphate hydrolases"/>
    <property type="match status" value="1"/>
</dbReference>
<organism evidence="4 5">
    <name type="scientific">Pseudomonas putida</name>
    <name type="common">Arthrobacter siderocapsulatus</name>
    <dbReference type="NCBI Taxonomy" id="303"/>
    <lineage>
        <taxon>Bacteria</taxon>
        <taxon>Pseudomonadati</taxon>
        <taxon>Pseudomonadota</taxon>
        <taxon>Gammaproteobacteria</taxon>
        <taxon>Pseudomonadales</taxon>
        <taxon>Pseudomonadaceae</taxon>
        <taxon>Pseudomonas</taxon>
    </lineage>
</organism>
<feature type="domain" description="OmpR/PhoB-type" evidence="3">
    <location>
        <begin position="11"/>
        <end position="104"/>
    </location>
</feature>